<reference evidence="1" key="1">
    <citation type="submission" date="2021-01" db="EMBL/GenBank/DDBJ databases">
        <title>Draft genome of Pantoea agglomerans Eh 335.</title>
        <authorList>
            <person name="Emsley S.A."/>
            <person name="Oline D.K."/>
            <person name="Saw J.H."/>
            <person name="Ushijima B."/>
            <person name="Videau P."/>
            <person name="Koyack M.J."/>
        </authorList>
    </citation>
    <scope>NUCLEOTIDE SEQUENCE</scope>
    <source>
        <strain evidence="1">Eh 335</strain>
    </source>
</reference>
<gene>
    <name evidence="1" type="ORF">JJL49_01690</name>
</gene>
<accession>A0ACC5RHH8</accession>
<evidence type="ECO:0000313" key="2">
    <source>
        <dbReference type="Proteomes" id="UP000633731"/>
    </source>
</evidence>
<dbReference type="Proteomes" id="UP000633731">
    <property type="component" value="Unassembled WGS sequence"/>
</dbReference>
<keyword evidence="2" id="KW-1185">Reference proteome</keyword>
<dbReference type="EMBL" id="JAEOXF010000001">
    <property type="protein sequence ID" value="MBK4723945.1"/>
    <property type="molecule type" value="Genomic_DNA"/>
</dbReference>
<name>A0ACC5RHH8_ENTAG</name>
<sequence length="70" mass="7784">MGVQIEIGTYCFFKGKYDHGFPCKIVAYDGAVAVVKRLSGGYRGVKPHALEPTTRELAFRAAHERAEKIK</sequence>
<comment type="caution">
    <text evidence="1">The sequence shown here is derived from an EMBL/GenBank/DDBJ whole genome shotgun (WGS) entry which is preliminary data.</text>
</comment>
<proteinExistence type="predicted"/>
<evidence type="ECO:0000313" key="1">
    <source>
        <dbReference type="EMBL" id="MBK4723945.1"/>
    </source>
</evidence>
<protein>
    <submittedName>
        <fullName evidence="1">Uncharacterized protein</fullName>
    </submittedName>
</protein>
<organism evidence="1 2">
    <name type="scientific">Enterobacter agglomerans</name>
    <name type="common">Erwinia herbicola</name>
    <name type="synonym">Pantoea agglomerans</name>
    <dbReference type="NCBI Taxonomy" id="549"/>
    <lineage>
        <taxon>Bacteria</taxon>
        <taxon>Pseudomonadati</taxon>
        <taxon>Pseudomonadota</taxon>
        <taxon>Gammaproteobacteria</taxon>
        <taxon>Enterobacterales</taxon>
        <taxon>Erwiniaceae</taxon>
        <taxon>Pantoea</taxon>
        <taxon>Pantoea agglomerans group</taxon>
    </lineage>
</organism>